<accession>A0A4Y7JRA3</accession>
<dbReference type="AlphaFoldDB" id="A0A4Y7JRA3"/>
<keyword evidence="3" id="KW-1185">Reference proteome</keyword>
<dbReference type="Proteomes" id="UP000316621">
    <property type="component" value="Chromosome 5"/>
</dbReference>
<organism evidence="2 3">
    <name type="scientific">Papaver somniferum</name>
    <name type="common">Opium poppy</name>
    <dbReference type="NCBI Taxonomy" id="3469"/>
    <lineage>
        <taxon>Eukaryota</taxon>
        <taxon>Viridiplantae</taxon>
        <taxon>Streptophyta</taxon>
        <taxon>Embryophyta</taxon>
        <taxon>Tracheophyta</taxon>
        <taxon>Spermatophyta</taxon>
        <taxon>Magnoliopsida</taxon>
        <taxon>Ranunculales</taxon>
        <taxon>Papaveraceae</taxon>
        <taxon>Papaveroideae</taxon>
        <taxon>Papaver</taxon>
    </lineage>
</organism>
<evidence type="ECO:0000256" key="1">
    <source>
        <dbReference type="SAM" id="MobiDB-lite"/>
    </source>
</evidence>
<sequence length="90" mass="10402">MLENLIHYLEMTKKALPFGTGLDSNTKSHGKYRKVKLHMKRNGDHEKTWTHAAVFEILKTQFGGEYNPEIFHRPSEDNPKNGAEDEDNMS</sequence>
<feature type="region of interest" description="Disordered" evidence="1">
    <location>
        <begin position="66"/>
        <end position="90"/>
    </location>
</feature>
<name>A0A4Y7JRA3_PAPSO</name>
<gene>
    <name evidence="2" type="ORF">C5167_024251</name>
</gene>
<evidence type="ECO:0000313" key="3">
    <source>
        <dbReference type="Proteomes" id="UP000316621"/>
    </source>
</evidence>
<feature type="compositionally biased region" description="Basic and acidic residues" evidence="1">
    <location>
        <begin position="70"/>
        <end position="83"/>
    </location>
</feature>
<evidence type="ECO:0000313" key="2">
    <source>
        <dbReference type="EMBL" id="RZC62481.1"/>
    </source>
</evidence>
<proteinExistence type="predicted"/>
<dbReference type="Gramene" id="RZC62481">
    <property type="protein sequence ID" value="RZC62481"/>
    <property type="gene ID" value="C5167_024251"/>
</dbReference>
<dbReference type="EMBL" id="CM010719">
    <property type="protein sequence ID" value="RZC62481.1"/>
    <property type="molecule type" value="Genomic_DNA"/>
</dbReference>
<protein>
    <submittedName>
        <fullName evidence="2">Uncharacterized protein</fullName>
    </submittedName>
</protein>
<reference evidence="2 3" key="1">
    <citation type="journal article" date="2018" name="Science">
        <title>The opium poppy genome and morphinan production.</title>
        <authorList>
            <person name="Guo L."/>
            <person name="Winzer T."/>
            <person name="Yang X."/>
            <person name="Li Y."/>
            <person name="Ning Z."/>
            <person name="He Z."/>
            <person name="Teodor R."/>
            <person name="Lu Y."/>
            <person name="Bowser T.A."/>
            <person name="Graham I.A."/>
            <person name="Ye K."/>
        </authorList>
    </citation>
    <scope>NUCLEOTIDE SEQUENCE [LARGE SCALE GENOMIC DNA]</scope>
    <source>
        <strain evidence="3">cv. HN1</strain>
        <tissue evidence="2">Leaves</tissue>
    </source>
</reference>